<keyword evidence="3" id="KW-1185">Reference proteome</keyword>
<comment type="caution">
    <text evidence="2">The sequence shown here is derived from an EMBL/GenBank/DDBJ whole genome shotgun (WGS) entry which is preliminary data.</text>
</comment>
<accession>A0A4Z1KDX3</accession>
<reference evidence="2 3" key="1">
    <citation type="submission" date="2017-12" db="EMBL/GenBank/DDBJ databases">
        <title>Comparative genomics of Botrytis spp.</title>
        <authorList>
            <person name="Valero-Jimenez C.A."/>
            <person name="Tapia P."/>
            <person name="Veloso J."/>
            <person name="Silva-Moreno E."/>
            <person name="Staats M."/>
            <person name="Valdes J.H."/>
            <person name="Van Kan J.A.L."/>
        </authorList>
    </citation>
    <scope>NUCLEOTIDE SEQUENCE [LARGE SCALE GENOMIC DNA]</scope>
    <source>
        <strain evidence="2 3">MUCL3349</strain>
    </source>
</reference>
<dbReference type="AlphaFoldDB" id="A0A4Z1KDX3"/>
<sequence>MLPIPTLDIYHDRDSETESTTSELSSMGPAMREKQNDHDAEDQALCTMCKARRNYQNRLRYGSREIAFLDILGSQRGSGASDLRDMIYGHLAVADIQLNRAHESHDGFDTWPCVRNWSLQENIPVADHTKSVDDYFTEAARFTPSFRSADGLIKMLYHADVSASYTRRSGLPSWVPDWTLDKSSLQGLPWAFDDTDTRSTPGVTQAETWSLITKRRGLSKNVLCELHTRYTLVSTHFVFFLLVVAQIAVVDELAYKSARQKLLDCVKNMFTFEDRKKMSLRSIDVFRPIHTLWRSLGAKDIYPIPPKDLSFYPDIPASDELYRFIQNSTDNPDPSRSRNKPGPKFIVNISIIALRSRNSMDIFRGMKFARFRSGRVGVVPLVIEPGDFTLTEEKDCESQNCCMFRLKEDHKNEAYNLDIRADIDTGIEKIIPV</sequence>
<gene>
    <name evidence="2" type="ORF">BPOR_0843g00010</name>
</gene>
<dbReference type="STRING" id="87229.A0A4Z1KDX3"/>
<dbReference type="Proteomes" id="UP000297280">
    <property type="component" value="Unassembled WGS sequence"/>
</dbReference>
<name>A0A4Z1KDX3_9HELO</name>
<organism evidence="2 3">
    <name type="scientific">Botrytis porri</name>
    <dbReference type="NCBI Taxonomy" id="87229"/>
    <lineage>
        <taxon>Eukaryota</taxon>
        <taxon>Fungi</taxon>
        <taxon>Dikarya</taxon>
        <taxon>Ascomycota</taxon>
        <taxon>Pezizomycotina</taxon>
        <taxon>Leotiomycetes</taxon>
        <taxon>Helotiales</taxon>
        <taxon>Sclerotiniaceae</taxon>
        <taxon>Botrytis</taxon>
    </lineage>
</organism>
<protein>
    <recommendedName>
        <fullName evidence="4">Heterokaryon incompatibility domain-containing protein</fullName>
    </recommendedName>
</protein>
<dbReference type="EMBL" id="PQXO01000840">
    <property type="protein sequence ID" value="TGO82382.1"/>
    <property type="molecule type" value="Genomic_DNA"/>
</dbReference>
<evidence type="ECO:0000256" key="1">
    <source>
        <dbReference type="SAM" id="MobiDB-lite"/>
    </source>
</evidence>
<evidence type="ECO:0000313" key="2">
    <source>
        <dbReference type="EMBL" id="TGO82382.1"/>
    </source>
</evidence>
<feature type="region of interest" description="Disordered" evidence="1">
    <location>
        <begin position="1"/>
        <end position="39"/>
    </location>
</feature>
<proteinExistence type="predicted"/>
<evidence type="ECO:0008006" key="4">
    <source>
        <dbReference type="Google" id="ProtNLM"/>
    </source>
</evidence>
<evidence type="ECO:0000313" key="3">
    <source>
        <dbReference type="Proteomes" id="UP000297280"/>
    </source>
</evidence>